<dbReference type="EC" id="6.1.1.2" evidence="2 9"/>
<dbReference type="PRINTS" id="PR01039">
    <property type="entry name" value="TRNASYNTHTRP"/>
</dbReference>
<evidence type="ECO:0000256" key="5">
    <source>
        <dbReference type="ARBA" id="ARBA00022741"/>
    </source>
</evidence>
<feature type="region of interest" description="Disordered" evidence="11">
    <location>
        <begin position="264"/>
        <end position="283"/>
    </location>
</feature>
<keyword evidence="3" id="KW-0963">Cytoplasm</keyword>
<name>A0A830F3C3_9EURY</name>
<dbReference type="Pfam" id="PF00579">
    <property type="entry name" value="tRNA-synt_1b"/>
    <property type="match status" value="1"/>
</dbReference>
<dbReference type="RefSeq" id="WP_188977788.1">
    <property type="nucleotide sequence ID" value="NZ_BMPG01000002.1"/>
</dbReference>
<dbReference type="PANTHER" id="PTHR10055:SF1">
    <property type="entry name" value="TRYPTOPHAN--TRNA LIGASE, CYTOPLASMIC"/>
    <property type="match status" value="1"/>
</dbReference>
<comment type="similarity">
    <text evidence="1 10">Belongs to the class-I aminoacyl-tRNA synthetase family.</text>
</comment>
<accession>A0A830F3C3</accession>
<sequence length="404" mass="43793">MPTPTDTDSTDSDSPDADYTVTPYDVEGDIDYAHLVESFGADALTDAQVRAFPVDHPLVRRRIFYAGRDIDAFTAAARADETHSLVTGRGPSGPMHLGNVLPFYFAKAVQDATGAHVYIPFSDDEKHLLKDQSLESIAGHTRENLRDVLAVGFDPAKTKVVVDTADADVVYPLAAAFSKAITQSTVDATYGDPETVGLSFYPAVQTAHLLLPQLVHGRHATLVPIAVDQDPHVRVSRDVAAKARYEVNKPGALLSEFLSSLDGPGKMSSSSDAPSIGLSDDPDTVREKLHQHAYSGGRSSLEEHREHGGDPSVDVAFQYLRFFFEPDDDRLRDLAAGYEAGDLLSGELKDAAADRISDFLERHQERRAALGDLGDELDAYRLTDGERDAALSRAGYPMDAVVRG</sequence>
<reference evidence="12" key="1">
    <citation type="journal article" date="2014" name="Int. J. Syst. Evol. Microbiol.">
        <title>Complete genome sequence of Corynebacterium casei LMG S-19264T (=DSM 44701T), isolated from a smear-ripened cheese.</title>
        <authorList>
            <consortium name="US DOE Joint Genome Institute (JGI-PGF)"/>
            <person name="Walter F."/>
            <person name="Albersmeier A."/>
            <person name="Kalinowski J."/>
            <person name="Ruckert C."/>
        </authorList>
    </citation>
    <scope>NUCLEOTIDE SEQUENCE</scope>
    <source>
        <strain evidence="12">JCM 19596</strain>
    </source>
</reference>
<feature type="region of interest" description="Disordered" evidence="11">
    <location>
        <begin position="290"/>
        <end position="309"/>
    </location>
</feature>
<evidence type="ECO:0000256" key="7">
    <source>
        <dbReference type="ARBA" id="ARBA00022917"/>
    </source>
</evidence>
<dbReference type="GO" id="GO:0005737">
    <property type="term" value="C:cytoplasm"/>
    <property type="evidence" value="ECO:0007669"/>
    <property type="project" value="UniProtKB-UniRule"/>
</dbReference>
<evidence type="ECO:0000256" key="3">
    <source>
        <dbReference type="ARBA" id="ARBA00022490"/>
    </source>
</evidence>
<proteinExistence type="inferred from homology"/>
<dbReference type="Proteomes" id="UP000607197">
    <property type="component" value="Unassembled WGS sequence"/>
</dbReference>
<dbReference type="NCBIfam" id="NF008927">
    <property type="entry name" value="PRK12285.1-4"/>
    <property type="match status" value="1"/>
</dbReference>
<evidence type="ECO:0000256" key="1">
    <source>
        <dbReference type="ARBA" id="ARBA00005594"/>
    </source>
</evidence>
<dbReference type="InterPro" id="IPR002306">
    <property type="entry name" value="Trp-tRNA-ligase"/>
</dbReference>
<dbReference type="GO" id="GO:0005524">
    <property type="term" value="F:ATP binding"/>
    <property type="evidence" value="ECO:0007669"/>
    <property type="project" value="UniProtKB-KW"/>
</dbReference>
<dbReference type="PANTHER" id="PTHR10055">
    <property type="entry name" value="TRYPTOPHANYL-TRNA SYNTHETASE"/>
    <property type="match status" value="1"/>
</dbReference>
<dbReference type="PROSITE" id="PS00178">
    <property type="entry name" value="AA_TRNA_LIGASE_I"/>
    <property type="match status" value="1"/>
</dbReference>
<dbReference type="Gene3D" id="3.40.50.620">
    <property type="entry name" value="HUPs"/>
    <property type="match status" value="1"/>
</dbReference>
<comment type="caution">
    <text evidence="12">The sequence shown here is derived from an EMBL/GenBank/DDBJ whole genome shotgun (WGS) entry which is preliminary data.</text>
</comment>
<gene>
    <name evidence="12" type="ORF">GCM10009039_16380</name>
</gene>
<dbReference type="SUPFAM" id="SSF52374">
    <property type="entry name" value="Nucleotidylyl transferase"/>
    <property type="match status" value="1"/>
</dbReference>
<dbReference type="EMBL" id="BMPG01000002">
    <property type="protein sequence ID" value="GGL58902.1"/>
    <property type="molecule type" value="Genomic_DNA"/>
</dbReference>
<organism evidence="12 13">
    <name type="scientific">Halocalculus aciditolerans</name>
    <dbReference type="NCBI Taxonomy" id="1383812"/>
    <lineage>
        <taxon>Archaea</taxon>
        <taxon>Methanobacteriati</taxon>
        <taxon>Methanobacteriota</taxon>
        <taxon>Stenosarchaea group</taxon>
        <taxon>Halobacteria</taxon>
        <taxon>Halobacteriales</taxon>
        <taxon>Halobacteriaceae</taxon>
        <taxon>Halocalculus</taxon>
    </lineage>
</organism>
<dbReference type="AlphaFoldDB" id="A0A830F3C3"/>
<keyword evidence="6 10" id="KW-0067">ATP-binding</keyword>
<reference evidence="12" key="2">
    <citation type="submission" date="2020-09" db="EMBL/GenBank/DDBJ databases">
        <authorList>
            <person name="Sun Q."/>
            <person name="Ohkuma M."/>
        </authorList>
    </citation>
    <scope>NUCLEOTIDE SEQUENCE</scope>
    <source>
        <strain evidence="12">JCM 19596</strain>
    </source>
</reference>
<dbReference type="OrthoDB" id="371821at2157"/>
<keyword evidence="7 10" id="KW-0648">Protein biosynthesis</keyword>
<keyword evidence="4 10" id="KW-0436">Ligase</keyword>
<dbReference type="FunFam" id="3.40.50.620:FF:000207">
    <property type="entry name" value="Tryptophan--tRNA ligase"/>
    <property type="match status" value="1"/>
</dbReference>
<keyword evidence="8 10" id="KW-0030">Aminoacyl-tRNA synthetase</keyword>
<evidence type="ECO:0000256" key="4">
    <source>
        <dbReference type="ARBA" id="ARBA00022598"/>
    </source>
</evidence>
<evidence type="ECO:0000313" key="12">
    <source>
        <dbReference type="EMBL" id="GGL58902.1"/>
    </source>
</evidence>
<keyword evidence="5 10" id="KW-0547">Nucleotide-binding</keyword>
<feature type="compositionally biased region" description="Basic and acidic residues" evidence="11">
    <location>
        <begin position="300"/>
        <end position="309"/>
    </location>
</feature>
<evidence type="ECO:0000256" key="10">
    <source>
        <dbReference type="RuleBase" id="RU363036"/>
    </source>
</evidence>
<dbReference type="InterPro" id="IPR002305">
    <property type="entry name" value="aa-tRNA-synth_Ic"/>
</dbReference>
<evidence type="ECO:0000256" key="9">
    <source>
        <dbReference type="NCBIfam" id="TIGR00233"/>
    </source>
</evidence>
<dbReference type="GO" id="GO:0004830">
    <property type="term" value="F:tryptophan-tRNA ligase activity"/>
    <property type="evidence" value="ECO:0007669"/>
    <property type="project" value="UniProtKB-UniRule"/>
</dbReference>
<dbReference type="InterPro" id="IPR001412">
    <property type="entry name" value="aa-tRNA-synth_I_CS"/>
</dbReference>
<evidence type="ECO:0000256" key="8">
    <source>
        <dbReference type="ARBA" id="ARBA00023146"/>
    </source>
</evidence>
<keyword evidence="13" id="KW-1185">Reference proteome</keyword>
<evidence type="ECO:0000256" key="11">
    <source>
        <dbReference type="SAM" id="MobiDB-lite"/>
    </source>
</evidence>
<dbReference type="Gene3D" id="1.10.240.10">
    <property type="entry name" value="Tyrosyl-Transfer RNA Synthetase"/>
    <property type="match status" value="1"/>
</dbReference>
<evidence type="ECO:0000256" key="2">
    <source>
        <dbReference type="ARBA" id="ARBA00013161"/>
    </source>
</evidence>
<dbReference type="InterPro" id="IPR014729">
    <property type="entry name" value="Rossmann-like_a/b/a_fold"/>
</dbReference>
<evidence type="ECO:0000313" key="13">
    <source>
        <dbReference type="Proteomes" id="UP000607197"/>
    </source>
</evidence>
<dbReference type="NCBIfam" id="TIGR00233">
    <property type="entry name" value="trpS"/>
    <property type="match status" value="1"/>
</dbReference>
<evidence type="ECO:0000256" key="6">
    <source>
        <dbReference type="ARBA" id="ARBA00022840"/>
    </source>
</evidence>
<protein>
    <recommendedName>
        <fullName evidence="2 9">Tryptophan--tRNA ligase</fullName>
        <ecNumber evidence="2 9">6.1.1.2</ecNumber>
    </recommendedName>
</protein>
<dbReference type="GO" id="GO:0006436">
    <property type="term" value="P:tryptophanyl-tRNA aminoacylation"/>
    <property type="evidence" value="ECO:0007669"/>
    <property type="project" value="UniProtKB-UniRule"/>
</dbReference>